<dbReference type="Pfam" id="PF11158">
    <property type="entry name" value="DUF2938"/>
    <property type="match status" value="1"/>
</dbReference>
<protein>
    <recommendedName>
        <fullName evidence="3">DUF2938 domain-containing protein</fullName>
    </recommendedName>
</protein>
<organism evidence="2">
    <name type="scientific">marine metagenome</name>
    <dbReference type="NCBI Taxonomy" id="408172"/>
    <lineage>
        <taxon>unclassified sequences</taxon>
        <taxon>metagenomes</taxon>
        <taxon>ecological metagenomes</taxon>
    </lineage>
</organism>
<dbReference type="EMBL" id="UINC01231524">
    <property type="protein sequence ID" value="SVE64096.1"/>
    <property type="molecule type" value="Genomic_DNA"/>
</dbReference>
<keyword evidence="1" id="KW-1133">Transmembrane helix</keyword>
<feature type="transmembrane region" description="Helical" evidence="1">
    <location>
        <begin position="66"/>
        <end position="90"/>
    </location>
</feature>
<name>A0A383F4Q7_9ZZZZ</name>
<sequence length="153" mass="17838">MIIIKGIFSGIIATLIFDLYQYSLSYAYNIDKPRWDLVGRYFAGLKNKKYFSEKIDEEIPIKYELLIGYVTHYFIGIIYGVMYVLFNYIFFEDPSFFLALSFGFATVIGGWCVMMPFVYNIGFFASKKEERMQIIVQNLLAHFIFGVGLYAGY</sequence>
<feature type="non-terminal residue" evidence="2">
    <location>
        <position position="153"/>
    </location>
</feature>
<dbReference type="AlphaFoldDB" id="A0A383F4Q7"/>
<evidence type="ECO:0008006" key="3">
    <source>
        <dbReference type="Google" id="ProtNLM"/>
    </source>
</evidence>
<keyword evidence="1" id="KW-0472">Membrane</keyword>
<evidence type="ECO:0000256" key="1">
    <source>
        <dbReference type="SAM" id="Phobius"/>
    </source>
</evidence>
<feature type="transmembrane region" description="Helical" evidence="1">
    <location>
        <begin position="134"/>
        <end position="152"/>
    </location>
</feature>
<keyword evidence="1" id="KW-0812">Transmembrane</keyword>
<proteinExistence type="predicted"/>
<gene>
    <name evidence="2" type="ORF">METZ01_LOCUS516950</name>
</gene>
<evidence type="ECO:0000313" key="2">
    <source>
        <dbReference type="EMBL" id="SVE64096.1"/>
    </source>
</evidence>
<feature type="transmembrane region" description="Helical" evidence="1">
    <location>
        <begin position="96"/>
        <end position="122"/>
    </location>
</feature>
<dbReference type="InterPro" id="IPR021329">
    <property type="entry name" value="DUF2938"/>
</dbReference>
<reference evidence="2" key="1">
    <citation type="submission" date="2018-05" db="EMBL/GenBank/DDBJ databases">
        <authorList>
            <person name="Lanie J.A."/>
            <person name="Ng W.-L."/>
            <person name="Kazmierczak K.M."/>
            <person name="Andrzejewski T.M."/>
            <person name="Davidsen T.M."/>
            <person name="Wayne K.J."/>
            <person name="Tettelin H."/>
            <person name="Glass J.I."/>
            <person name="Rusch D."/>
            <person name="Podicherti R."/>
            <person name="Tsui H.-C.T."/>
            <person name="Winkler M.E."/>
        </authorList>
    </citation>
    <scope>NUCLEOTIDE SEQUENCE</scope>
</reference>
<accession>A0A383F4Q7</accession>